<protein>
    <recommendedName>
        <fullName evidence="7">ABC transmembrane type-1 domain-containing protein</fullName>
    </recommendedName>
</protein>
<feature type="non-terminal residue" evidence="8">
    <location>
        <position position="1"/>
    </location>
</feature>
<evidence type="ECO:0000256" key="5">
    <source>
        <dbReference type="SAM" id="MobiDB-lite"/>
    </source>
</evidence>
<accession>A0A2Z6MF03</accession>
<gene>
    <name evidence="8" type="ORF">TSUD_55670</name>
</gene>
<dbReference type="OrthoDB" id="1429370at2759"/>
<keyword evidence="4 6" id="KW-0472">Membrane</keyword>
<evidence type="ECO:0000313" key="8">
    <source>
        <dbReference type="EMBL" id="GAU28623.1"/>
    </source>
</evidence>
<dbReference type="CDD" id="cd18577">
    <property type="entry name" value="ABC_6TM_Pgp_ABCB1_D1_like"/>
    <property type="match status" value="1"/>
</dbReference>
<evidence type="ECO:0000256" key="1">
    <source>
        <dbReference type="ARBA" id="ARBA00004141"/>
    </source>
</evidence>
<feature type="transmembrane region" description="Helical" evidence="6">
    <location>
        <begin position="147"/>
        <end position="171"/>
    </location>
</feature>
<feature type="transmembrane region" description="Helical" evidence="6">
    <location>
        <begin position="70"/>
        <end position="91"/>
    </location>
</feature>
<evidence type="ECO:0000256" key="3">
    <source>
        <dbReference type="ARBA" id="ARBA00022989"/>
    </source>
</evidence>
<evidence type="ECO:0000259" key="7">
    <source>
        <dbReference type="PROSITE" id="PS50929"/>
    </source>
</evidence>
<evidence type="ECO:0000256" key="6">
    <source>
        <dbReference type="SAM" id="Phobius"/>
    </source>
</evidence>
<dbReference type="AlphaFoldDB" id="A0A2Z6MF03"/>
<dbReference type="PROSITE" id="PS50929">
    <property type="entry name" value="ABC_TM1F"/>
    <property type="match status" value="1"/>
</dbReference>
<reference evidence="9" key="1">
    <citation type="journal article" date="2017" name="Front. Plant Sci.">
        <title>Climate Clever Clovers: New Paradigm to Reduce the Environmental Footprint of Ruminants by Breeding Low Methanogenic Forages Utilizing Haplotype Variation.</title>
        <authorList>
            <person name="Kaur P."/>
            <person name="Appels R."/>
            <person name="Bayer P.E."/>
            <person name="Keeble-Gagnere G."/>
            <person name="Wang J."/>
            <person name="Hirakawa H."/>
            <person name="Shirasawa K."/>
            <person name="Vercoe P."/>
            <person name="Stefanova K."/>
            <person name="Durmic Z."/>
            <person name="Nichols P."/>
            <person name="Revell C."/>
            <person name="Isobe S.N."/>
            <person name="Edwards D."/>
            <person name="Erskine W."/>
        </authorList>
    </citation>
    <scope>NUCLEOTIDE SEQUENCE [LARGE SCALE GENOMIC DNA]</scope>
    <source>
        <strain evidence="9">cv. Daliak</strain>
    </source>
</reference>
<dbReference type="Gene3D" id="1.20.1560.10">
    <property type="entry name" value="ABC transporter type 1, transmembrane domain"/>
    <property type="match status" value="1"/>
</dbReference>
<dbReference type="InterPro" id="IPR036640">
    <property type="entry name" value="ABC1_TM_sf"/>
</dbReference>
<dbReference type="PANTHER" id="PTHR24222">
    <property type="entry name" value="ABC TRANSPORTER B FAMILY"/>
    <property type="match status" value="1"/>
</dbReference>
<keyword evidence="2 6" id="KW-0812">Transmembrane</keyword>
<organism evidence="8 9">
    <name type="scientific">Trifolium subterraneum</name>
    <name type="common">Subterranean clover</name>
    <dbReference type="NCBI Taxonomy" id="3900"/>
    <lineage>
        <taxon>Eukaryota</taxon>
        <taxon>Viridiplantae</taxon>
        <taxon>Streptophyta</taxon>
        <taxon>Embryophyta</taxon>
        <taxon>Tracheophyta</taxon>
        <taxon>Spermatophyta</taxon>
        <taxon>Magnoliopsida</taxon>
        <taxon>eudicotyledons</taxon>
        <taxon>Gunneridae</taxon>
        <taxon>Pentapetalae</taxon>
        <taxon>rosids</taxon>
        <taxon>fabids</taxon>
        <taxon>Fabales</taxon>
        <taxon>Fabaceae</taxon>
        <taxon>Papilionoideae</taxon>
        <taxon>50 kb inversion clade</taxon>
        <taxon>NPAAA clade</taxon>
        <taxon>Hologalegina</taxon>
        <taxon>IRL clade</taxon>
        <taxon>Trifolieae</taxon>
        <taxon>Trifolium</taxon>
    </lineage>
</organism>
<evidence type="ECO:0000313" key="9">
    <source>
        <dbReference type="Proteomes" id="UP000242715"/>
    </source>
</evidence>
<evidence type="ECO:0000256" key="4">
    <source>
        <dbReference type="ARBA" id="ARBA00023136"/>
    </source>
</evidence>
<comment type="subcellular location">
    <subcellularLocation>
        <location evidence="1">Membrane</location>
        <topology evidence="1">Multi-pass membrane protein</topology>
    </subcellularLocation>
</comment>
<keyword evidence="3 6" id="KW-1133">Transmembrane helix</keyword>
<dbReference type="PANTHER" id="PTHR24222:SF63">
    <property type="entry name" value="ATP BINDING CASSETTE SUBFAMILY B"/>
    <property type="match status" value="1"/>
</dbReference>
<dbReference type="GO" id="GO:0005524">
    <property type="term" value="F:ATP binding"/>
    <property type="evidence" value="ECO:0007669"/>
    <property type="project" value="InterPro"/>
</dbReference>
<dbReference type="EMBL" id="DF973376">
    <property type="protein sequence ID" value="GAU28623.1"/>
    <property type="molecule type" value="Genomic_DNA"/>
</dbReference>
<dbReference type="GO" id="GO:0005886">
    <property type="term" value="C:plasma membrane"/>
    <property type="evidence" value="ECO:0007669"/>
    <property type="project" value="TreeGrafter"/>
</dbReference>
<keyword evidence="9" id="KW-1185">Reference proteome</keyword>
<dbReference type="Proteomes" id="UP000242715">
    <property type="component" value="Unassembled WGS sequence"/>
</dbReference>
<dbReference type="InterPro" id="IPR039421">
    <property type="entry name" value="Type_1_exporter"/>
</dbReference>
<dbReference type="GO" id="GO:0140359">
    <property type="term" value="F:ABC-type transporter activity"/>
    <property type="evidence" value="ECO:0007669"/>
    <property type="project" value="InterPro"/>
</dbReference>
<feature type="region of interest" description="Disordered" evidence="5">
    <location>
        <begin position="1"/>
        <end position="39"/>
    </location>
</feature>
<feature type="compositionally biased region" description="Basic and acidic residues" evidence="5">
    <location>
        <begin position="1"/>
        <end position="11"/>
    </location>
</feature>
<dbReference type="Pfam" id="PF00664">
    <property type="entry name" value="ABC_membrane"/>
    <property type="match status" value="1"/>
</dbReference>
<evidence type="ECO:0000256" key="2">
    <source>
        <dbReference type="ARBA" id="ARBA00022692"/>
    </source>
</evidence>
<feature type="transmembrane region" description="Helical" evidence="6">
    <location>
        <begin position="45"/>
        <end position="64"/>
    </location>
</feature>
<feature type="compositionally biased region" description="Basic and acidic residues" evidence="5">
    <location>
        <begin position="26"/>
        <end position="39"/>
    </location>
</feature>
<sequence length="198" mass="21093">KASKPFSKEMDIDTASIQPVVVDTGSKQEEGSEENKAKDEKTNTVGQFLQLVATFFGGFVVAFINGWLLTVVMTSCIPLLVLFGAMMSMVITKSSSSGQTAYSKAATVVEQTIGSIRTVASFTGEKQAIAKYDQSLIDAYKTVVKEALASGLGFGSLYFVVIASYGLAVWFGGKMIIEKDYTGGEVVTIIFAVLTGSM</sequence>
<dbReference type="SUPFAM" id="SSF90123">
    <property type="entry name" value="ABC transporter transmembrane region"/>
    <property type="match status" value="1"/>
</dbReference>
<dbReference type="InterPro" id="IPR011527">
    <property type="entry name" value="ABC1_TM_dom"/>
</dbReference>
<proteinExistence type="predicted"/>
<feature type="domain" description="ABC transmembrane type-1" evidence="7">
    <location>
        <begin position="42"/>
        <end position="198"/>
    </location>
</feature>
<name>A0A2Z6MF03_TRISU</name>